<dbReference type="InterPro" id="IPR036770">
    <property type="entry name" value="Ankyrin_rpt-contain_sf"/>
</dbReference>
<dbReference type="OMA" id="SLNTKNC"/>
<evidence type="ECO:0000256" key="1">
    <source>
        <dbReference type="ARBA" id="ARBA00004123"/>
    </source>
</evidence>
<keyword evidence="4" id="KW-0539">Nucleus</keyword>
<dbReference type="FunFam" id="1.25.40.20:FF:000453">
    <property type="entry name" value="Ankyrin repeat domain 1a (cardiac muscle)"/>
    <property type="match status" value="1"/>
</dbReference>
<feature type="repeat" description="ANK" evidence="6">
    <location>
        <begin position="180"/>
        <end position="212"/>
    </location>
</feature>
<dbReference type="Pfam" id="PF12796">
    <property type="entry name" value="Ank_2"/>
    <property type="match status" value="2"/>
</dbReference>
<keyword evidence="2" id="KW-0677">Repeat</keyword>
<dbReference type="GeneID" id="103387164"/>
<reference evidence="8" key="3">
    <citation type="submission" date="2025-09" db="UniProtKB">
        <authorList>
            <consortium name="Ensembl"/>
        </authorList>
    </citation>
    <scope>IDENTIFICATION</scope>
</reference>
<dbReference type="GO" id="GO:0031436">
    <property type="term" value="C:BRCA1-BARD1 complex"/>
    <property type="evidence" value="ECO:0007669"/>
    <property type="project" value="TreeGrafter"/>
</dbReference>
<feature type="repeat" description="ANK" evidence="6">
    <location>
        <begin position="279"/>
        <end position="311"/>
    </location>
</feature>
<dbReference type="SUPFAM" id="SSF48403">
    <property type="entry name" value="Ankyrin repeat"/>
    <property type="match status" value="1"/>
</dbReference>
<dbReference type="OrthoDB" id="426293at2759"/>
<dbReference type="PROSITE" id="PS50297">
    <property type="entry name" value="ANK_REP_REGION"/>
    <property type="match status" value="4"/>
</dbReference>
<dbReference type="Ensembl" id="ENSCSET00000006624.1">
    <property type="protein sequence ID" value="ENSCSEP00000006552.1"/>
    <property type="gene ID" value="ENSCSEG00000004246.1"/>
</dbReference>
<comment type="subcellular location">
    <subcellularLocation>
        <location evidence="1">Nucleus</location>
    </subcellularLocation>
</comment>
<evidence type="ECO:0000256" key="7">
    <source>
        <dbReference type="SAM" id="MobiDB-lite"/>
    </source>
</evidence>
<evidence type="ECO:0000256" key="2">
    <source>
        <dbReference type="ARBA" id="ARBA00022737"/>
    </source>
</evidence>
<dbReference type="RefSeq" id="XP_008319916.1">
    <property type="nucleotide sequence ID" value="XM_008321694.2"/>
</dbReference>
<dbReference type="Gene3D" id="1.25.40.20">
    <property type="entry name" value="Ankyrin repeat-containing domain"/>
    <property type="match status" value="2"/>
</dbReference>
<dbReference type="InterPro" id="IPR002110">
    <property type="entry name" value="Ankyrin_rpt"/>
</dbReference>
<dbReference type="CTD" id="100151027"/>
<evidence type="ECO:0000313" key="9">
    <source>
        <dbReference type="Proteomes" id="UP000265120"/>
    </source>
</evidence>
<dbReference type="PANTHER" id="PTHR24171">
    <property type="entry name" value="ANKYRIN REPEAT DOMAIN-CONTAINING PROTEIN 39-RELATED"/>
    <property type="match status" value="1"/>
</dbReference>
<feature type="region of interest" description="Disordered" evidence="7">
    <location>
        <begin position="61"/>
        <end position="94"/>
    </location>
</feature>
<protein>
    <recommendedName>
        <fullName evidence="5">Ankyrin repeat domain-containing protein 1</fullName>
    </recommendedName>
</protein>
<dbReference type="GO" id="GO:0070531">
    <property type="term" value="C:BRCA1-A complex"/>
    <property type="evidence" value="ECO:0007669"/>
    <property type="project" value="TreeGrafter"/>
</dbReference>
<reference evidence="8 9" key="1">
    <citation type="journal article" date="2014" name="Nat. Genet.">
        <title>Whole-genome sequence of a flatfish provides insights into ZW sex chromosome evolution and adaptation to a benthic lifestyle.</title>
        <authorList>
            <person name="Chen S."/>
            <person name="Zhang G."/>
            <person name="Shao C."/>
            <person name="Huang Q."/>
            <person name="Liu G."/>
            <person name="Zhang P."/>
            <person name="Song W."/>
            <person name="An N."/>
            <person name="Chalopin D."/>
            <person name="Volff J.N."/>
            <person name="Hong Y."/>
            <person name="Li Q."/>
            <person name="Sha Z."/>
            <person name="Zhou H."/>
            <person name="Xie M."/>
            <person name="Yu Q."/>
            <person name="Liu Y."/>
            <person name="Xiang H."/>
            <person name="Wang N."/>
            <person name="Wu K."/>
            <person name="Yang C."/>
            <person name="Zhou Q."/>
            <person name="Liao X."/>
            <person name="Yang L."/>
            <person name="Hu Q."/>
            <person name="Zhang J."/>
            <person name="Meng L."/>
            <person name="Jin L."/>
            <person name="Tian Y."/>
            <person name="Lian J."/>
            <person name="Yang J."/>
            <person name="Miao G."/>
            <person name="Liu S."/>
            <person name="Liang Z."/>
            <person name="Yan F."/>
            <person name="Li Y."/>
            <person name="Sun B."/>
            <person name="Zhang H."/>
            <person name="Zhang J."/>
            <person name="Zhu Y."/>
            <person name="Du M."/>
            <person name="Zhao Y."/>
            <person name="Schartl M."/>
            <person name="Tang Q."/>
            <person name="Wang J."/>
        </authorList>
    </citation>
    <scope>NUCLEOTIDE SEQUENCE</scope>
</reference>
<dbReference type="GO" id="GO:0004842">
    <property type="term" value="F:ubiquitin-protein transferase activity"/>
    <property type="evidence" value="ECO:0007669"/>
    <property type="project" value="TreeGrafter"/>
</dbReference>
<dbReference type="GeneTree" id="ENSGT00940000153956"/>
<evidence type="ECO:0000313" key="8">
    <source>
        <dbReference type="Ensembl" id="ENSCSEP00000006552.1"/>
    </source>
</evidence>
<reference evidence="8" key="2">
    <citation type="submission" date="2025-08" db="UniProtKB">
        <authorList>
            <consortium name="Ensembl"/>
        </authorList>
    </citation>
    <scope>IDENTIFICATION</scope>
</reference>
<dbReference type="KEGG" id="csem:103387164"/>
<dbReference type="PROSITE" id="PS50088">
    <property type="entry name" value="ANK_REPEAT"/>
    <property type="match status" value="4"/>
</dbReference>
<dbReference type="GO" id="GO:0005737">
    <property type="term" value="C:cytoplasm"/>
    <property type="evidence" value="ECO:0007669"/>
    <property type="project" value="UniProtKB-ARBA"/>
</dbReference>
<feature type="repeat" description="ANK" evidence="6">
    <location>
        <begin position="246"/>
        <end position="278"/>
    </location>
</feature>
<dbReference type="PRINTS" id="PR01415">
    <property type="entry name" value="ANKYRIN"/>
</dbReference>
<dbReference type="PANTHER" id="PTHR24171:SF8">
    <property type="entry name" value="BRCA1-ASSOCIATED RING DOMAIN PROTEIN 1"/>
    <property type="match status" value="1"/>
</dbReference>
<feature type="compositionally biased region" description="Acidic residues" evidence="7">
    <location>
        <begin position="83"/>
        <end position="93"/>
    </location>
</feature>
<dbReference type="SMART" id="SM00248">
    <property type="entry name" value="ANK"/>
    <property type="match status" value="5"/>
</dbReference>
<feature type="repeat" description="ANK" evidence="6">
    <location>
        <begin position="213"/>
        <end position="245"/>
    </location>
</feature>
<sequence length="344" mass="38194">MSIRAGHQWTLEELHSVAVTSFTSEIHLRMGLHSVEELVTGKRSEGKESADFQGGEYEAAVNQEKRDDCRSHVGQGVGGGLSEESDSGGEQEEVSVAALNTDKCGRLRLETVDDLFNILQLRKRRRQRKSPVPKKKDQEEQPLPETVDENMFLTAAMENKLPLVEKYLREGGNPNVADHFQRNALHKASFKGHTDVMKCLLEAGAHIERKDKLDATAVHWACRGGNVAALQLLLNEGAKVMSRDKLLSTPLHVAVRTGHCECAEQLIHCGADVNAKDRDGDTPMHDAVRINRFKMIKLLIMYGASLNTKNSDGKTPMETLYSWQNGAKSLLSNSDEKKAHTYLS</sequence>
<evidence type="ECO:0000256" key="6">
    <source>
        <dbReference type="PROSITE-ProRule" id="PRU00023"/>
    </source>
</evidence>
<feature type="region of interest" description="Disordered" evidence="7">
    <location>
        <begin position="126"/>
        <end position="147"/>
    </location>
</feature>
<evidence type="ECO:0000256" key="5">
    <source>
        <dbReference type="ARBA" id="ARBA00039564"/>
    </source>
</evidence>
<proteinExistence type="predicted"/>
<dbReference type="Proteomes" id="UP000265120">
    <property type="component" value="Chromosome 12"/>
</dbReference>
<accession>A0A3P8UW10</accession>
<keyword evidence="3 6" id="KW-0040">ANK repeat</keyword>
<evidence type="ECO:0000256" key="3">
    <source>
        <dbReference type="ARBA" id="ARBA00023043"/>
    </source>
</evidence>
<dbReference type="InParanoid" id="A0A3P8UW10"/>
<organism evidence="8 9">
    <name type="scientific">Cynoglossus semilaevis</name>
    <name type="common">Tongue sole</name>
    <dbReference type="NCBI Taxonomy" id="244447"/>
    <lineage>
        <taxon>Eukaryota</taxon>
        <taxon>Metazoa</taxon>
        <taxon>Chordata</taxon>
        <taxon>Craniata</taxon>
        <taxon>Vertebrata</taxon>
        <taxon>Euteleostomi</taxon>
        <taxon>Actinopterygii</taxon>
        <taxon>Neopterygii</taxon>
        <taxon>Teleostei</taxon>
        <taxon>Neoteleostei</taxon>
        <taxon>Acanthomorphata</taxon>
        <taxon>Carangaria</taxon>
        <taxon>Pleuronectiformes</taxon>
        <taxon>Pleuronectoidei</taxon>
        <taxon>Cynoglossidae</taxon>
        <taxon>Cynoglossinae</taxon>
        <taxon>Cynoglossus</taxon>
    </lineage>
</organism>
<dbReference type="STRING" id="244447.ENSCSEP00000006552"/>
<name>A0A3P8UW10_CYNSE</name>
<dbReference type="GO" id="GO:0085020">
    <property type="term" value="P:protein K6-linked ubiquitination"/>
    <property type="evidence" value="ECO:0007669"/>
    <property type="project" value="TreeGrafter"/>
</dbReference>
<dbReference type="FunFam" id="1.25.40.20:FF:000111">
    <property type="entry name" value="Ankyrin repeat domain-containing protein 1"/>
    <property type="match status" value="1"/>
</dbReference>
<evidence type="ECO:0000256" key="4">
    <source>
        <dbReference type="ARBA" id="ARBA00023242"/>
    </source>
</evidence>
<keyword evidence="9" id="KW-1185">Reference proteome</keyword>
<dbReference type="AlphaFoldDB" id="A0A3P8UW10"/>